<feature type="chain" id="PRO_5045671650" description="Transmembrane protein" evidence="2">
    <location>
        <begin position="20"/>
        <end position="669"/>
    </location>
</feature>
<feature type="transmembrane region" description="Helical" evidence="1">
    <location>
        <begin position="603"/>
        <end position="627"/>
    </location>
</feature>
<dbReference type="InterPro" id="IPR015919">
    <property type="entry name" value="Cadherin-like_sf"/>
</dbReference>
<keyword evidence="1" id="KW-0472">Membrane</keyword>
<sequence length="669" mass="75998">MGNFFTWFTISFLLQNSNLQPVPVGKLCEKSCPLPDTTDFVISGNNNIKTTSPSLQRFASGKISLVYASSLNTNPVNQIFQTVLKDTGEVVVNTQAVNSLKSTHEVNYNHYLIPDQDSVGVTWQSETNGPSSDRIFFKIYNDMGKNITPEVTVNPSNYPSSRAEYNPTTVISTDGKKMAISWVEKNTTENYDTIKLQYFKTQNGERIMGSAVTVSQKENCYFYYLKSIQLLDQGIAIVWISKCNTKDNADVDELNLIIYDWDGKNVSGLIPIGAKQQILHSQPDLAANVHEKNFFVIWETENNNIISISGAAFNFKGNLIKSIEHVNENLNNQIENIFPIIKSIGKNENAFYVIVWNYITKSNMDHNLHGKIYNSKIQEIGSEFKVNQNIKGEQDQPTLVATGALVEKKNVLYPEFLISWSSIEHDSNLKGIFSRVFLSDSTPLSDEFKINTQIEESQYSPVMVSTPNSKTGSNDFFIAWYNVDLASNQEIFGKQLKFTKIKMNVIIEKQQIQEGDYWDFSLHDNTFNCEKQDIQVEATLKDDKKLPEWLKWDQDLWRFAGTVPYNVATYTIVLNAKDPCENVLQYTFDLQVTKASKKSSFHWSLFLGILIPGLVIFAVTIASVMYLRTKKIKTGYKEIIQNQAISSNFSDTQSYSSSNQFFQIEDDKL</sequence>
<evidence type="ECO:0008006" key="5">
    <source>
        <dbReference type="Google" id="ProtNLM"/>
    </source>
</evidence>
<dbReference type="InterPro" id="IPR013783">
    <property type="entry name" value="Ig-like_fold"/>
</dbReference>
<dbReference type="Proteomes" id="UP001150062">
    <property type="component" value="Unassembled WGS sequence"/>
</dbReference>
<dbReference type="SUPFAM" id="SSF49313">
    <property type="entry name" value="Cadherin-like"/>
    <property type="match status" value="1"/>
</dbReference>
<keyword evidence="1" id="KW-0812">Transmembrane</keyword>
<keyword evidence="2" id="KW-0732">Signal</keyword>
<name>A0ABQ8XNB2_9EUKA</name>
<reference evidence="3" key="1">
    <citation type="submission" date="2022-08" db="EMBL/GenBank/DDBJ databases">
        <title>Novel sulfate-reducing endosymbionts in the free-living metamonad Anaeramoeba.</title>
        <authorList>
            <person name="Jerlstrom-Hultqvist J."/>
            <person name="Cepicka I."/>
            <person name="Gallot-Lavallee L."/>
            <person name="Salas-Leiva D."/>
            <person name="Curtis B.A."/>
            <person name="Zahonova K."/>
            <person name="Pipaliya S."/>
            <person name="Dacks J."/>
            <person name="Roger A.J."/>
        </authorList>
    </citation>
    <scope>NUCLEOTIDE SEQUENCE</scope>
    <source>
        <strain evidence="3">Schooner1</strain>
    </source>
</reference>
<comment type="caution">
    <text evidence="3">The sequence shown here is derived from an EMBL/GenBank/DDBJ whole genome shotgun (WGS) entry which is preliminary data.</text>
</comment>
<accession>A0ABQ8XNB2</accession>
<organism evidence="3 4">
    <name type="scientific">Anaeramoeba flamelloides</name>
    <dbReference type="NCBI Taxonomy" id="1746091"/>
    <lineage>
        <taxon>Eukaryota</taxon>
        <taxon>Metamonada</taxon>
        <taxon>Anaeramoebidae</taxon>
        <taxon>Anaeramoeba</taxon>
    </lineage>
</organism>
<keyword evidence="1" id="KW-1133">Transmembrane helix</keyword>
<dbReference type="EMBL" id="JAOAOG010000273">
    <property type="protein sequence ID" value="KAJ6233835.1"/>
    <property type="molecule type" value="Genomic_DNA"/>
</dbReference>
<gene>
    <name evidence="3" type="ORF">M0813_29511</name>
</gene>
<keyword evidence="4" id="KW-1185">Reference proteome</keyword>
<dbReference type="Gene3D" id="2.60.40.10">
    <property type="entry name" value="Immunoglobulins"/>
    <property type="match status" value="1"/>
</dbReference>
<feature type="signal peptide" evidence="2">
    <location>
        <begin position="1"/>
        <end position="19"/>
    </location>
</feature>
<protein>
    <recommendedName>
        <fullName evidence="5">Transmembrane protein</fullName>
    </recommendedName>
</protein>
<evidence type="ECO:0000313" key="4">
    <source>
        <dbReference type="Proteomes" id="UP001150062"/>
    </source>
</evidence>
<evidence type="ECO:0000256" key="2">
    <source>
        <dbReference type="SAM" id="SignalP"/>
    </source>
</evidence>
<evidence type="ECO:0000256" key="1">
    <source>
        <dbReference type="SAM" id="Phobius"/>
    </source>
</evidence>
<evidence type="ECO:0000313" key="3">
    <source>
        <dbReference type="EMBL" id="KAJ6233835.1"/>
    </source>
</evidence>
<proteinExistence type="predicted"/>